<feature type="transmembrane region" description="Helical" evidence="2">
    <location>
        <begin position="148"/>
        <end position="168"/>
    </location>
</feature>
<evidence type="ECO:0000256" key="2">
    <source>
        <dbReference type="SAM" id="Phobius"/>
    </source>
</evidence>
<feature type="region of interest" description="Disordered" evidence="1">
    <location>
        <begin position="27"/>
        <end position="80"/>
    </location>
</feature>
<feature type="compositionally biased region" description="Polar residues" evidence="1">
    <location>
        <begin position="42"/>
        <end position="52"/>
    </location>
</feature>
<evidence type="ECO:0000313" key="3">
    <source>
        <dbReference type="EMBL" id="KAK2034122.1"/>
    </source>
</evidence>
<keyword evidence="2" id="KW-0812">Transmembrane</keyword>
<dbReference type="Proteomes" id="UP001232148">
    <property type="component" value="Unassembled WGS sequence"/>
</dbReference>
<organism evidence="3 4">
    <name type="scientific">Colletotrichum zoysiae</name>
    <dbReference type="NCBI Taxonomy" id="1216348"/>
    <lineage>
        <taxon>Eukaryota</taxon>
        <taxon>Fungi</taxon>
        <taxon>Dikarya</taxon>
        <taxon>Ascomycota</taxon>
        <taxon>Pezizomycotina</taxon>
        <taxon>Sordariomycetes</taxon>
        <taxon>Hypocreomycetidae</taxon>
        <taxon>Glomerellales</taxon>
        <taxon>Glomerellaceae</taxon>
        <taxon>Colletotrichum</taxon>
        <taxon>Colletotrichum graminicola species complex</taxon>
    </lineage>
</organism>
<keyword evidence="2" id="KW-0472">Membrane</keyword>
<dbReference type="EMBL" id="MU842816">
    <property type="protein sequence ID" value="KAK2034122.1"/>
    <property type="molecule type" value="Genomic_DNA"/>
</dbReference>
<keyword evidence="2" id="KW-1133">Transmembrane helix</keyword>
<evidence type="ECO:0000256" key="1">
    <source>
        <dbReference type="SAM" id="MobiDB-lite"/>
    </source>
</evidence>
<evidence type="ECO:0000313" key="4">
    <source>
        <dbReference type="Proteomes" id="UP001232148"/>
    </source>
</evidence>
<feature type="region of interest" description="Disordered" evidence="1">
    <location>
        <begin position="1"/>
        <end position="20"/>
    </location>
</feature>
<gene>
    <name evidence="3" type="ORF">LX32DRAFT_608962</name>
</gene>
<proteinExistence type="predicted"/>
<sequence>MHISSSRHRRGGAPTPIRMRRQSNSPLFAGRIPAPWSPVQPTPLSRRTTNFSPFPVSPVSMTTDCERELPPSDITPPTPRMMRYLAGYRWAEDSSSRRENVESRTGCGEMEAESIEAAEHSVAGPERVHATRLSVHREGRGHAQPISWWKYPWVVLMLVLFTLFVPSYKDIL</sequence>
<reference evidence="3" key="1">
    <citation type="submission" date="2021-06" db="EMBL/GenBank/DDBJ databases">
        <title>Comparative genomics, transcriptomics and evolutionary studies reveal genomic signatures of adaptation to plant cell wall in hemibiotrophic fungi.</title>
        <authorList>
            <consortium name="DOE Joint Genome Institute"/>
            <person name="Baroncelli R."/>
            <person name="Diaz J.F."/>
            <person name="Benocci T."/>
            <person name="Peng M."/>
            <person name="Battaglia E."/>
            <person name="Haridas S."/>
            <person name="Andreopoulos W."/>
            <person name="Labutti K."/>
            <person name="Pangilinan J."/>
            <person name="Floch G.L."/>
            <person name="Makela M.R."/>
            <person name="Henrissat B."/>
            <person name="Grigoriev I.V."/>
            <person name="Crouch J.A."/>
            <person name="De Vries R.P."/>
            <person name="Sukno S.A."/>
            <person name="Thon M.R."/>
        </authorList>
    </citation>
    <scope>NUCLEOTIDE SEQUENCE</scope>
    <source>
        <strain evidence="3">MAFF235873</strain>
    </source>
</reference>
<feature type="compositionally biased region" description="Basic residues" evidence="1">
    <location>
        <begin position="1"/>
        <end position="11"/>
    </location>
</feature>
<comment type="caution">
    <text evidence="3">The sequence shown here is derived from an EMBL/GenBank/DDBJ whole genome shotgun (WGS) entry which is preliminary data.</text>
</comment>
<protein>
    <submittedName>
        <fullName evidence="3">Uncharacterized protein</fullName>
    </submittedName>
</protein>
<keyword evidence="4" id="KW-1185">Reference proteome</keyword>
<accession>A0AAD9M6W3</accession>
<name>A0AAD9M6W3_9PEZI</name>
<dbReference type="AlphaFoldDB" id="A0AAD9M6W3"/>